<feature type="compositionally biased region" description="Polar residues" evidence="8">
    <location>
        <begin position="59"/>
        <end position="79"/>
    </location>
</feature>
<dbReference type="OrthoDB" id="25872at2759"/>
<dbReference type="InterPro" id="IPR032675">
    <property type="entry name" value="LRR_dom_sf"/>
</dbReference>
<dbReference type="Pfam" id="PF22602">
    <property type="entry name" value="NXF_NTF2"/>
    <property type="match status" value="1"/>
</dbReference>
<dbReference type="InterPro" id="IPR002075">
    <property type="entry name" value="NTF2_dom"/>
</dbReference>
<dbReference type="Pfam" id="PF03943">
    <property type="entry name" value="TAP_C"/>
    <property type="match status" value="1"/>
</dbReference>
<dbReference type="Gene3D" id="3.10.450.50">
    <property type="match status" value="1"/>
</dbReference>
<protein>
    <recommendedName>
        <fullName evidence="13">NTF2 domain-containing protein</fullName>
    </recommendedName>
</protein>
<dbReference type="Gene3D" id="1.10.8.10">
    <property type="entry name" value="DNA helicase RuvA subunit, C-terminal domain"/>
    <property type="match status" value="1"/>
</dbReference>
<keyword evidence="6" id="KW-0509">mRNA transport</keyword>
<evidence type="ECO:0000256" key="3">
    <source>
        <dbReference type="ARBA" id="ARBA00022448"/>
    </source>
</evidence>
<keyword evidence="3" id="KW-0813">Transport</keyword>
<evidence type="ECO:0000259" key="10">
    <source>
        <dbReference type="PROSITE" id="PS51281"/>
    </source>
</evidence>
<dbReference type="InterPro" id="IPR032710">
    <property type="entry name" value="NTF2-like_dom_sf"/>
</dbReference>
<dbReference type="CDD" id="cd14342">
    <property type="entry name" value="UBA_TAP-C"/>
    <property type="match status" value="1"/>
</dbReference>
<name>A0A9Q3PG75_9BASI</name>
<dbReference type="PANTHER" id="PTHR10662:SF22">
    <property type="entry name" value="NUCLEAR RNA EXPORT FACTOR 1"/>
    <property type="match status" value="1"/>
</dbReference>
<dbReference type="SUPFAM" id="SSF46934">
    <property type="entry name" value="UBA-like"/>
    <property type="match status" value="1"/>
</dbReference>
<dbReference type="SUPFAM" id="SSF54427">
    <property type="entry name" value="NTF2-like"/>
    <property type="match status" value="1"/>
</dbReference>
<dbReference type="InterPro" id="IPR018222">
    <property type="entry name" value="Nuclear_transport_factor_2_euk"/>
</dbReference>
<feature type="domain" description="NTF2" evidence="9">
    <location>
        <begin position="332"/>
        <end position="514"/>
    </location>
</feature>
<keyword evidence="5" id="KW-0677">Repeat</keyword>
<feature type="region of interest" description="Disordered" evidence="8">
    <location>
        <begin position="1"/>
        <end position="39"/>
    </location>
</feature>
<comment type="similarity">
    <text evidence="2">Belongs to the NXF family.</text>
</comment>
<dbReference type="SMART" id="SM00804">
    <property type="entry name" value="TAP_C"/>
    <property type="match status" value="1"/>
</dbReference>
<dbReference type="AlphaFoldDB" id="A0A9Q3PG75"/>
<comment type="subcellular location">
    <subcellularLocation>
        <location evidence="1">Nucleus</location>
    </subcellularLocation>
</comment>
<keyword evidence="4" id="KW-0433">Leucine-rich repeat</keyword>
<comment type="caution">
    <text evidence="11">The sequence shown here is derived from an EMBL/GenBank/DDBJ whole genome shotgun (WGS) entry which is preliminary data.</text>
</comment>
<dbReference type="PROSITE" id="PS50177">
    <property type="entry name" value="NTF2_DOMAIN"/>
    <property type="match status" value="1"/>
</dbReference>
<dbReference type="EMBL" id="AVOT02067491">
    <property type="protein sequence ID" value="MBW0558996.1"/>
    <property type="molecule type" value="Genomic_DNA"/>
</dbReference>
<keyword evidence="7" id="KW-0539">Nucleus</keyword>
<evidence type="ECO:0000256" key="2">
    <source>
        <dbReference type="ARBA" id="ARBA00009285"/>
    </source>
</evidence>
<dbReference type="PROSITE" id="PS51281">
    <property type="entry name" value="TAP_C"/>
    <property type="match status" value="1"/>
</dbReference>
<dbReference type="GO" id="GO:0016973">
    <property type="term" value="P:poly(A)+ mRNA export from nucleus"/>
    <property type="evidence" value="ECO:0007669"/>
    <property type="project" value="TreeGrafter"/>
</dbReference>
<dbReference type="GO" id="GO:0005634">
    <property type="term" value="C:nucleus"/>
    <property type="evidence" value="ECO:0007669"/>
    <property type="project" value="UniProtKB-SubCell"/>
</dbReference>
<dbReference type="PANTHER" id="PTHR10662">
    <property type="entry name" value="NUCLEAR RNA EXPORT FACTOR"/>
    <property type="match status" value="1"/>
</dbReference>
<evidence type="ECO:0000256" key="8">
    <source>
        <dbReference type="SAM" id="MobiDB-lite"/>
    </source>
</evidence>
<evidence type="ECO:0008006" key="13">
    <source>
        <dbReference type="Google" id="ProtNLM"/>
    </source>
</evidence>
<dbReference type="GO" id="GO:0003723">
    <property type="term" value="F:RNA binding"/>
    <property type="evidence" value="ECO:0007669"/>
    <property type="project" value="TreeGrafter"/>
</dbReference>
<evidence type="ECO:0000256" key="4">
    <source>
        <dbReference type="ARBA" id="ARBA00022614"/>
    </source>
</evidence>
<evidence type="ECO:0000256" key="6">
    <source>
        <dbReference type="ARBA" id="ARBA00022816"/>
    </source>
</evidence>
<evidence type="ECO:0000256" key="1">
    <source>
        <dbReference type="ARBA" id="ARBA00004123"/>
    </source>
</evidence>
<dbReference type="InterPro" id="IPR030217">
    <property type="entry name" value="NXF_fam"/>
</dbReference>
<evidence type="ECO:0000313" key="12">
    <source>
        <dbReference type="Proteomes" id="UP000765509"/>
    </source>
</evidence>
<dbReference type="InterPro" id="IPR009060">
    <property type="entry name" value="UBA-like_sf"/>
</dbReference>
<accession>A0A9Q3PG75</accession>
<dbReference type="InterPro" id="IPR005637">
    <property type="entry name" value="TAP_C_dom"/>
</dbReference>
<gene>
    <name evidence="11" type="ORF">O181_098711</name>
</gene>
<dbReference type="FunFam" id="3.10.450.50:FF:000013">
    <property type="entry name" value="mRNA export factor mex67"/>
    <property type="match status" value="1"/>
</dbReference>
<evidence type="ECO:0000313" key="11">
    <source>
        <dbReference type="EMBL" id="MBW0558996.1"/>
    </source>
</evidence>
<evidence type="ECO:0000259" key="9">
    <source>
        <dbReference type="PROSITE" id="PS50177"/>
    </source>
</evidence>
<dbReference type="Gene3D" id="3.80.10.10">
    <property type="entry name" value="Ribonuclease Inhibitor"/>
    <property type="match status" value="1"/>
</dbReference>
<organism evidence="11 12">
    <name type="scientific">Austropuccinia psidii MF-1</name>
    <dbReference type="NCBI Taxonomy" id="1389203"/>
    <lineage>
        <taxon>Eukaryota</taxon>
        <taxon>Fungi</taxon>
        <taxon>Dikarya</taxon>
        <taxon>Basidiomycota</taxon>
        <taxon>Pucciniomycotina</taxon>
        <taxon>Pucciniomycetes</taxon>
        <taxon>Pucciniales</taxon>
        <taxon>Sphaerophragmiaceae</taxon>
        <taxon>Austropuccinia</taxon>
    </lineage>
</organism>
<evidence type="ECO:0000256" key="5">
    <source>
        <dbReference type="ARBA" id="ARBA00022737"/>
    </source>
</evidence>
<proteinExistence type="inferred from homology"/>
<keyword evidence="12" id="KW-1185">Reference proteome</keyword>
<sequence>MMAPLSQQQHPNSTNPHSSNHHHRQANKDRYNDFNSTSSNNELLNRLEIKNHHQNKLIITNTRNRHGQTSLNRPNNSRSKNFKCHRSSKNIINQNSIQNESAIDVLRKLIQSRWDPVTKLLDLSNLPQDKILKSAGILAPGQKGAPIKTAGAIWKLCQEMYPNVRSISLADNNLKSLQPMSLNSLAITLPQIVNLSLAGNQLSSFTDLNSISPTINQTISNHQNSKLGLNHLRELILSGNPLRVKAEKDGTIGLQHYLIEACSRFPNLEILDGETIDPSIKSNLPLKIPTQQNTITQTSLSNISSINSQHLIHLNPIPIKPAFLGDQSTSAFASAFCLQFFTAFDQNRDSLIDVYATKSSFSLSASPSVPLRAKMAGLTRNRPEMPAQSVPPWHDYIIISRNFAKLKGPKLCDRLANGPAEIVKHIKSIPRTKHDLTVNKKFIVDAWQMPGLVSESTSTGGAVIYLTIHGEFQELPSMTFRSFDRTFVLGSAGPASAAAIKGWPCVILSDQLNVRGYSCPSAWSPEERILNLTTNLSIEQENLTNQLMKATKLTQDFAIECLNQNNWNLLKALKNFEEIKSIGILPPNAFLSS</sequence>
<dbReference type="SUPFAM" id="SSF52058">
    <property type="entry name" value="L domain-like"/>
    <property type="match status" value="1"/>
</dbReference>
<evidence type="ECO:0000256" key="7">
    <source>
        <dbReference type="ARBA" id="ARBA00023242"/>
    </source>
</evidence>
<reference evidence="11" key="1">
    <citation type="submission" date="2021-03" db="EMBL/GenBank/DDBJ databases">
        <title>Draft genome sequence of rust myrtle Austropuccinia psidii MF-1, a brazilian biotype.</title>
        <authorList>
            <person name="Quecine M.C."/>
            <person name="Pachon D.M.R."/>
            <person name="Bonatelli M.L."/>
            <person name="Correr F.H."/>
            <person name="Franceschini L.M."/>
            <person name="Leite T.F."/>
            <person name="Margarido G.R.A."/>
            <person name="Almeida C.A."/>
            <person name="Ferrarezi J.A."/>
            <person name="Labate C.A."/>
        </authorList>
    </citation>
    <scope>NUCLEOTIDE SEQUENCE</scope>
    <source>
        <strain evidence="11">MF-1</strain>
    </source>
</reference>
<feature type="region of interest" description="Disordered" evidence="8">
    <location>
        <begin position="59"/>
        <end position="82"/>
    </location>
</feature>
<dbReference type="Proteomes" id="UP000765509">
    <property type="component" value="Unassembled WGS sequence"/>
</dbReference>
<feature type="domain" description="TAP-C" evidence="10">
    <location>
        <begin position="538"/>
        <end position="593"/>
    </location>
</feature>